<evidence type="ECO:0008006" key="3">
    <source>
        <dbReference type="Google" id="ProtNLM"/>
    </source>
</evidence>
<gene>
    <name evidence="1" type="ORF">HCU73_05875</name>
</gene>
<protein>
    <recommendedName>
        <fullName evidence="3">DUF2268 domain-containing protein</fullName>
    </recommendedName>
</protein>
<evidence type="ECO:0000313" key="2">
    <source>
        <dbReference type="Proteomes" id="UP000526408"/>
    </source>
</evidence>
<name>A0A7X6GZI0_9RHOB</name>
<proteinExistence type="predicted"/>
<comment type="caution">
    <text evidence="1">The sequence shown here is derived from an EMBL/GenBank/DDBJ whole genome shotgun (WGS) entry which is preliminary data.</text>
</comment>
<dbReference type="RefSeq" id="WP_168622504.1">
    <property type="nucleotide sequence ID" value="NZ_JAAZQQ010000002.1"/>
</dbReference>
<sequence>MSPRLIRWMFRLSLAGFLATLAVYGALVAALAWPAPLFSHARTGGAITFHARDPLPPEAVRLGQEITALLSAAPLGAPAPVDVWLVPEGPLVGLFFSGSPRASGLTYPVVAPAHVFLRHADIPANRLVRDGRAVPPPRTLGYYLVHEITHLQLAAHVGRWRIVRMPRWINEGYADYVALGPAPPAMVARGLAGLPLPAVEFGTYARERVCVTLALTHLAGGPEALFALDAELPADRPCPVLPEFGIALAGGRP</sequence>
<dbReference type="Proteomes" id="UP000526408">
    <property type="component" value="Unassembled WGS sequence"/>
</dbReference>
<reference evidence="1 2" key="1">
    <citation type="submission" date="2020-04" db="EMBL/GenBank/DDBJ databases">
        <authorList>
            <person name="Yoon J."/>
        </authorList>
    </citation>
    <scope>NUCLEOTIDE SEQUENCE [LARGE SCALE GENOMIC DNA]</scope>
    <source>
        <strain evidence="1 2">KMU-115</strain>
    </source>
</reference>
<dbReference type="EMBL" id="JAAZQQ010000002">
    <property type="protein sequence ID" value="NKX44111.1"/>
    <property type="molecule type" value="Genomic_DNA"/>
</dbReference>
<keyword evidence="2" id="KW-1185">Reference proteome</keyword>
<accession>A0A7X6GZI0</accession>
<dbReference type="AlphaFoldDB" id="A0A7X6GZI0"/>
<organism evidence="1 2">
    <name type="scientific">Roseicyclus persicicus</name>
    <dbReference type="NCBI Taxonomy" id="2650661"/>
    <lineage>
        <taxon>Bacteria</taxon>
        <taxon>Pseudomonadati</taxon>
        <taxon>Pseudomonadota</taxon>
        <taxon>Alphaproteobacteria</taxon>
        <taxon>Rhodobacterales</taxon>
        <taxon>Roseobacteraceae</taxon>
        <taxon>Roseicyclus</taxon>
    </lineage>
</organism>
<evidence type="ECO:0000313" key="1">
    <source>
        <dbReference type="EMBL" id="NKX44111.1"/>
    </source>
</evidence>